<name>A0A2I0KG05_PUNGR</name>
<reference evidence="2 3" key="1">
    <citation type="submission" date="2017-11" db="EMBL/GenBank/DDBJ databases">
        <title>De-novo sequencing of pomegranate (Punica granatum L.) genome.</title>
        <authorList>
            <person name="Akparov Z."/>
            <person name="Amiraslanov A."/>
            <person name="Hajiyeva S."/>
            <person name="Abbasov M."/>
            <person name="Kaur K."/>
            <person name="Hamwieh A."/>
            <person name="Solovyev V."/>
            <person name="Salamov A."/>
            <person name="Braich B."/>
            <person name="Kosarev P."/>
            <person name="Mahmoud A."/>
            <person name="Hajiyev E."/>
            <person name="Babayeva S."/>
            <person name="Izzatullayeva V."/>
            <person name="Mammadov A."/>
            <person name="Mammadov A."/>
            <person name="Sharifova S."/>
            <person name="Ojaghi J."/>
            <person name="Eynullazada K."/>
            <person name="Bayramov B."/>
            <person name="Abdulazimova A."/>
            <person name="Shahmuradov I."/>
        </authorList>
    </citation>
    <scope>NUCLEOTIDE SEQUENCE [LARGE SCALE GENOMIC DNA]</scope>
    <source>
        <strain evidence="3">cv. AG2017</strain>
        <tissue evidence="2">Leaf</tissue>
    </source>
</reference>
<accession>A0A2I0KG05</accession>
<evidence type="ECO:0000313" key="2">
    <source>
        <dbReference type="EMBL" id="PKI67435.1"/>
    </source>
</evidence>
<comment type="caution">
    <text evidence="2">The sequence shown here is derived from an EMBL/GenBank/DDBJ whole genome shotgun (WGS) entry which is preliminary data.</text>
</comment>
<feature type="compositionally biased region" description="Basic and acidic residues" evidence="1">
    <location>
        <begin position="1"/>
        <end position="16"/>
    </location>
</feature>
<gene>
    <name evidence="2" type="ORF">CRG98_012164</name>
</gene>
<keyword evidence="3" id="KW-1185">Reference proteome</keyword>
<dbReference type="EMBL" id="PGOL01000598">
    <property type="protein sequence ID" value="PKI67435.1"/>
    <property type="molecule type" value="Genomic_DNA"/>
</dbReference>
<organism evidence="2 3">
    <name type="scientific">Punica granatum</name>
    <name type="common">Pomegranate</name>
    <dbReference type="NCBI Taxonomy" id="22663"/>
    <lineage>
        <taxon>Eukaryota</taxon>
        <taxon>Viridiplantae</taxon>
        <taxon>Streptophyta</taxon>
        <taxon>Embryophyta</taxon>
        <taxon>Tracheophyta</taxon>
        <taxon>Spermatophyta</taxon>
        <taxon>Magnoliopsida</taxon>
        <taxon>eudicotyledons</taxon>
        <taxon>Gunneridae</taxon>
        <taxon>Pentapetalae</taxon>
        <taxon>rosids</taxon>
        <taxon>malvids</taxon>
        <taxon>Myrtales</taxon>
        <taxon>Lythraceae</taxon>
        <taxon>Punica</taxon>
    </lineage>
</organism>
<evidence type="ECO:0000313" key="3">
    <source>
        <dbReference type="Proteomes" id="UP000233551"/>
    </source>
</evidence>
<evidence type="ECO:0000256" key="1">
    <source>
        <dbReference type="SAM" id="MobiDB-lite"/>
    </source>
</evidence>
<proteinExistence type="predicted"/>
<dbReference type="Proteomes" id="UP000233551">
    <property type="component" value="Unassembled WGS sequence"/>
</dbReference>
<sequence>MRPRGKVDTPKPRDLKACNAGPDESPHSSPYRLPLGHTPIPNIFFPSNSRSLLEYGPDLC</sequence>
<dbReference type="AlphaFoldDB" id="A0A2I0KG05"/>
<feature type="region of interest" description="Disordered" evidence="1">
    <location>
        <begin position="1"/>
        <end position="33"/>
    </location>
</feature>
<protein>
    <submittedName>
        <fullName evidence="2">Uncharacterized protein</fullName>
    </submittedName>
</protein>